<evidence type="ECO:0000256" key="3">
    <source>
        <dbReference type="ARBA" id="ARBA00022448"/>
    </source>
</evidence>
<evidence type="ECO:0000313" key="15">
    <source>
        <dbReference type="Proteomes" id="UP000232133"/>
    </source>
</evidence>
<evidence type="ECO:0000256" key="7">
    <source>
        <dbReference type="ARBA" id="ARBA00022958"/>
    </source>
</evidence>
<dbReference type="PANTHER" id="PTHR31462:SF5">
    <property type="entry name" value="ENDOSOMAL_LYSOSOMAL PROTON CHANNEL TMEM175"/>
    <property type="match status" value="1"/>
</dbReference>
<evidence type="ECO:0000256" key="2">
    <source>
        <dbReference type="ARBA" id="ARBA00006920"/>
    </source>
</evidence>
<evidence type="ECO:0000256" key="5">
    <source>
        <dbReference type="ARBA" id="ARBA00022692"/>
    </source>
</evidence>
<keyword evidence="6" id="KW-0631">Potassium channel</keyword>
<feature type="transmembrane region" description="Helical" evidence="13">
    <location>
        <begin position="189"/>
        <end position="205"/>
    </location>
</feature>
<dbReference type="PANTHER" id="PTHR31462">
    <property type="entry name" value="ENDOSOMAL/LYSOSOMAL POTASSIUM CHANNEL TMEM175"/>
    <property type="match status" value="1"/>
</dbReference>
<feature type="transmembrane region" description="Helical" evidence="13">
    <location>
        <begin position="95"/>
        <end position="116"/>
    </location>
</feature>
<keyword evidence="4" id="KW-0633">Potassium transport</keyword>
<dbReference type="GO" id="GO:0016020">
    <property type="term" value="C:membrane"/>
    <property type="evidence" value="ECO:0007669"/>
    <property type="project" value="UniProtKB-SubCell"/>
</dbReference>
<organism evidence="14 15">
    <name type="scientific">Methanobrevibacter smithii</name>
    <dbReference type="NCBI Taxonomy" id="2173"/>
    <lineage>
        <taxon>Archaea</taxon>
        <taxon>Methanobacteriati</taxon>
        <taxon>Methanobacteriota</taxon>
        <taxon>Methanomada group</taxon>
        <taxon>Methanobacteria</taxon>
        <taxon>Methanobacteriales</taxon>
        <taxon>Methanobacteriaceae</taxon>
        <taxon>Methanobrevibacter</taxon>
    </lineage>
</organism>
<comment type="subcellular location">
    <subcellularLocation>
        <location evidence="1">Membrane</location>
        <topology evidence="1">Multi-pass membrane protein</topology>
    </subcellularLocation>
</comment>
<feature type="transmembrane region" description="Helical" evidence="13">
    <location>
        <begin position="21"/>
        <end position="40"/>
    </location>
</feature>
<reference evidence="14 15" key="1">
    <citation type="submission" date="2016-10" db="EMBL/GenBank/DDBJ databases">
        <authorList>
            <person name="Varghese N."/>
        </authorList>
    </citation>
    <scope>NUCLEOTIDE SEQUENCE [LARGE SCALE GENOMIC DNA]</scope>
    <source>
        <strain evidence="14 15">KB11</strain>
    </source>
</reference>
<keyword evidence="8 13" id="KW-1133">Transmembrane helix</keyword>
<evidence type="ECO:0000256" key="6">
    <source>
        <dbReference type="ARBA" id="ARBA00022826"/>
    </source>
</evidence>
<dbReference type="GeneID" id="35119354"/>
<comment type="catalytic activity">
    <reaction evidence="12">
        <text>K(+)(in) = K(+)(out)</text>
        <dbReference type="Rhea" id="RHEA:29463"/>
        <dbReference type="ChEBI" id="CHEBI:29103"/>
    </reaction>
</comment>
<feature type="transmembrane region" description="Helical" evidence="13">
    <location>
        <begin position="163"/>
        <end position="183"/>
    </location>
</feature>
<dbReference type="RefSeq" id="WP_100815777.1">
    <property type="nucleotide sequence ID" value="NZ_CP017803.1"/>
</dbReference>
<proteinExistence type="inferred from homology"/>
<evidence type="ECO:0000256" key="8">
    <source>
        <dbReference type="ARBA" id="ARBA00022989"/>
    </source>
</evidence>
<dbReference type="GO" id="GO:0005267">
    <property type="term" value="F:potassium channel activity"/>
    <property type="evidence" value="ECO:0007669"/>
    <property type="project" value="UniProtKB-KW"/>
</dbReference>
<dbReference type="AlphaFoldDB" id="A0A2H4U8H0"/>
<evidence type="ECO:0000256" key="13">
    <source>
        <dbReference type="SAM" id="Phobius"/>
    </source>
</evidence>
<gene>
    <name evidence="14" type="ORF">BK798_08205</name>
</gene>
<evidence type="ECO:0000256" key="4">
    <source>
        <dbReference type="ARBA" id="ARBA00022538"/>
    </source>
</evidence>
<dbReference type="InterPro" id="IPR010617">
    <property type="entry name" value="TMEM175-like"/>
</dbReference>
<dbReference type="EMBL" id="CP017803">
    <property type="protein sequence ID" value="ATZ60399.1"/>
    <property type="molecule type" value="Genomic_DNA"/>
</dbReference>
<evidence type="ECO:0000256" key="10">
    <source>
        <dbReference type="ARBA" id="ARBA00023136"/>
    </source>
</evidence>
<keyword evidence="9" id="KW-0406">Ion transport</keyword>
<protein>
    <submittedName>
        <fullName evidence="14">DUF1211 domain-containing membrane protein</fullName>
    </submittedName>
</protein>
<feature type="transmembrane region" description="Helical" evidence="13">
    <location>
        <begin position="122"/>
        <end position="142"/>
    </location>
</feature>
<comment type="similarity">
    <text evidence="2">Belongs to the TMEM175 family.</text>
</comment>
<dbReference type="Pfam" id="PF06736">
    <property type="entry name" value="TMEM175"/>
    <property type="match status" value="1"/>
</dbReference>
<keyword evidence="5 13" id="KW-0812">Transmembrane</keyword>
<name>A0A2H4U8H0_METSM</name>
<dbReference type="GO" id="GO:0015252">
    <property type="term" value="F:proton channel activity"/>
    <property type="evidence" value="ECO:0007669"/>
    <property type="project" value="InterPro"/>
</dbReference>
<keyword evidence="3" id="KW-0813">Transport</keyword>
<keyword evidence="7" id="KW-0630">Potassium</keyword>
<feature type="transmembrane region" description="Helical" evidence="13">
    <location>
        <begin position="60"/>
        <end position="83"/>
    </location>
</feature>
<accession>A0A2H4U8H0</accession>
<evidence type="ECO:0000256" key="9">
    <source>
        <dbReference type="ARBA" id="ARBA00023065"/>
    </source>
</evidence>
<dbReference type="Proteomes" id="UP000232133">
    <property type="component" value="Chromosome"/>
</dbReference>
<keyword evidence="11" id="KW-0407">Ion channel</keyword>
<keyword evidence="10 13" id="KW-0472">Membrane</keyword>
<evidence type="ECO:0000313" key="14">
    <source>
        <dbReference type="EMBL" id="ATZ60399.1"/>
    </source>
</evidence>
<evidence type="ECO:0000256" key="1">
    <source>
        <dbReference type="ARBA" id="ARBA00004141"/>
    </source>
</evidence>
<sequence length="211" mass="23810">MAGEDFSQRASHDRLSAITDGVYAVALTLLALEIVVPSANSIHSSAQLNNYMVNNLLPQLSLYLISFIILSNFWASTNAIPMYKKVDNTILTINLAILALVVLIPFSTSFVLSFYLYSQSVIIFSLIILLVGLLYLILYIYLFKENLVKERIYKFIEPHKRIMLIELSIPPVLALISIVLALFNPLAGMYVYVIVLFATMIKKIAKRFIKN</sequence>
<evidence type="ECO:0000256" key="11">
    <source>
        <dbReference type="ARBA" id="ARBA00023303"/>
    </source>
</evidence>
<evidence type="ECO:0000256" key="12">
    <source>
        <dbReference type="ARBA" id="ARBA00034430"/>
    </source>
</evidence>